<feature type="compositionally biased region" description="Polar residues" evidence="2">
    <location>
        <begin position="1"/>
        <end position="11"/>
    </location>
</feature>
<evidence type="ECO:0000256" key="1">
    <source>
        <dbReference type="ARBA" id="ARBA00004586"/>
    </source>
</evidence>
<evidence type="ECO:0008006" key="5">
    <source>
        <dbReference type="Google" id="ProtNLM"/>
    </source>
</evidence>
<organism evidence="3 4">
    <name type="scientific">Cichlidogyrus casuarinus</name>
    <dbReference type="NCBI Taxonomy" id="1844966"/>
    <lineage>
        <taxon>Eukaryota</taxon>
        <taxon>Metazoa</taxon>
        <taxon>Spiralia</taxon>
        <taxon>Lophotrochozoa</taxon>
        <taxon>Platyhelminthes</taxon>
        <taxon>Monogenea</taxon>
        <taxon>Monopisthocotylea</taxon>
        <taxon>Dactylogyridea</taxon>
        <taxon>Ancyrocephalidae</taxon>
        <taxon>Cichlidogyrus</taxon>
    </lineage>
</organism>
<dbReference type="Proteomes" id="UP001626550">
    <property type="component" value="Unassembled WGS sequence"/>
</dbReference>
<evidence type="ECO:0000256" key="2">
    <source>
        <dbReference type="SAM" id="MobiDB-lite"/>
    </source>
</evidence>
<dbReference type="PANTHER" id="PTHR13466:SF0">
    <property type="entry name" value="SMP-LTD DOMAIN-CONTAINING PROTEIN"/>
    <property type="match status" value="1"/>
</dbReference>
<dbReference type="AlphaFoldDB" id="A0ABD2Q633"/>
<reference evidence="3 4" key="1">
    <citation type="submission" date="2024-11" db="EMBL/GenBank/DDBJ databases">
        <title>Adaptive evolution of stress response genes in parasites aligns with host niche diversity.</title>
        <authorList>
            <person name="Hahn C."/>
            <person name="Resl P."/>
        </authorList>
    </citation>
    <scope>NUCLEOTIDE SEQUENCE [LARGE SCALE GENOMIC DNA]</scope>
    <source>
        <strain evidence="3">EGGRZ-B1_66</strain>
        <tissue evidence="3">Body</tissue>
    </source>
</reference>
<sequence length="220" mass="24698">MTGSNSNLSTTEGEENALGQLVETPGGSTQKVSKRKLMRLVDKITKSQYFQKAVEHRFVQRGMEYVSKTPIKMNVELCFLAGTLLVNIPPPPSDRLWFGFQANPQLKLKARPKVGEKMVTLNRVLDWIEQKMALEFQRVLVLPNMDDLVIPLLLTDNAECKPFHAAQQPHIPKSFLAHMNNNKSSNNPPEKNSEAQDKISNQRSASMISFQSSKDSTSTT</sequence>
<dbReference type="CDD" id="cd21675">
    <property type="entry name" value="SMP_TEX2"/>
    <property type="match status" value="1"/>
</dbReference>
<dbReference type="PANTHER" id="PTHR13466">
    <property type="entry name" value="TEX2 PROTEIN-RELATED"/>
    <property type="match status" value="1"/>
</dbReference>
<gene>
    <name evidence="3" type="ORF">Ciccas_006320</name>
</gene>
<protein>
    <recommendedName>
        <fullName evidence="5">Testis-expressed sequence 2 protein</fullName>
    </recommendedName>
</protein>
<evidence type="ECO:0000313" key="4">
    <source>
        <dbReference type="Proteomes" id="UP001626550"/>
    </source>
</evidence>
<comment type="caution">
    <text evidence="3">The sequence shown here is derived from an EMBL/GenBank/DDBJ whole genome shotgun (WGS) entry which is preliminary data.</text>
</comment>
<proteinExistence type="predicted"/>
<feature type="region of interest" description="Disordered" evidence="2">
    <location>
        <begin position="1"/>
        <end position="30"/>
    </location>
</feature>
<keyword evidence="4" id="KW-1185">Reference proteome</keyword>
<evidence type="ECO:0000313" key="3">
    <source>
        <dbReference type="EMBL" id="KAL3315049.1"/>
    </source>
</evidence>
<dbReference type="EMBL" id="JBJKFK010000839">
    <property type="protein sequence ID" value="KAL3315049.1"/>
    <property type="molecule type" value="Genomic_DNA"/>
</dbReference>
<dbReference type="GO" id="GO:0005789">
    <property type="term" value="C:endoplasmic reticulum membrane"/>
    <property type="evidence" value="ECO:0007669"/>
    <property type="project" value="UniProtKB-SubCell"/>
</dbReference>
<name>A0ABD2Q633_9PLAT</name>
<comment type="subcellular location">
    <subcellularLocation>
        <location evidence="1">Endoplasmic reticulum membrane</location>
    </subcellularLocation>
</comment>
<feature type="region of interest" description="Disordered" evidence="2">
    <location>
        <begin position="177"/>
        <end position="220"/>
    </location>
</feature>
<feature type="compositionally biased region" description="Polar residues" evidence="2">
    <location>
        <begin position="198"/>
        <end position="220"/>
    </location>
</feature>
<accession>A0ABD2Q633</accession>
<feature type="compositionally biased region" description="Low complexity" evidence="2">
    <location>
        <begin position="180"/>
        <end position="190"/>
    </location>
</feature>